<dbReference type="KEGG" id="fvr:FVEG_15987"/>
<dbReference type="GeneID" id="30072863"/>
<accession>W7M6D3</accession>
<dbReference type="Proteomes" id="UP000009096">
    <property type="component" value="Chromosome 7"/>
</dbReference>
<feature type="non-terminal residue" evidence="2">
    <location>
        <position position="1"/>
    </location>
</feature>
<evidence type="ECO:0000256" key="1">
    <source>
        <dbReference type="SAM" id="MobiDB-lite"/>
    </source>
</evidence>
<evidence type="ECO:0000313" key="2">
    <source>
        <dbReference type="EMBL" id="EWG46561.1"/>
    </source>
</evidence>
<gene>
    <name evidence="2" type="ORF">FVEG_15987</name>
</gene>
<evidence type="ECO:0000313" key="3">
    <source>
        <dbReference type="Proteomes" id="UP000009096"/>
    </source>
</evidence>
<protein>
    <submittedName>
        <fullName evidence="2">Uncharacterized protein</fullName>
    </submittedName>
</protein>
<reference evidence="2 3" key="1">
    <citation type="journal article" date="2010" name="Nature">
        <title>Comparative genomics reveals mobile pathogenicity chromosomes in Fusarium.</title>
        <authorList>
            <person name="Ma L.J."/>
            <person name="van der Does H.C."/>
            <person name="Borkovich K.A."/>
            <person name="Coleman J.J."/>
            <person name="Daboussi M.J."/>
            <person name="Di Pietro A."/>
            <person name="Dufresne M."/>
            <person name="Freitag M."/>
            <person name="Grabherr M."/>
            <person name="Henrissat B."/>
            <person name="Houterman P.M."/>
            <person name="Kang S."/>
            <person name="Shim W.B."/>
            <person name="Woloshuk C."/>
            <person name="Xie X."/>
            <person name="Xu J.R."/>
            <person name="Antoniw J."/>
            <person name="Baker S.E."/>
            <person name="Bluhm B.H."/>
            <person name="Breakspear A."/>
            <person name="Brown D.W."/>
            <person name="Butchko R.A."/>
            <person name="Chapman S."/>
            <person name="Coulson R."/>
            <person name="Coutinho P.M."/>
            <person name="Danchin E.G."/>
            <person name="Diener A."/>
            <person name="Gale L.R."/>
            <person name="Gardiner D.M."/>
            <person name="Goff S."/>
            <person name="Hammond-Kosack K.E."/>
            <person name="Hilburn K."/>
            <person name="Hua-Van A."/>
            <person name="Jonkers W."/>
            <person name="Kazan K."/>
            <person name="Kodira C.D."/>
            <person name="Koehrsen M."/>
            <person name="Kumar L."/>
            <person name="Lee Y.H."/>
            <person name="Li L."/>
            <person name="Manners J.M."/>
            <person name="Miranda-Saavedra D."/>
            <person name="Mukherjee M."/>
            <person name="Park G."/>
            <person name="Park J."/>
            <person name="Park S.Y."/>
            <person name="Proctor R.H."/>
            <person name="Regev A."/>
            <person name="Ruiz-Roldan M.C."/>
            <person name="Sain D."/>
            <person name="Sakthikumar S."/>
            <person name="Sykes S."/>
            <person name="Schwartz D.C."/>
            <person name="Turgeon B.G."/>
            <person name="Wapinski I."/>
            <person name="Yoder O."/>
            <person name="Young S."/>
            <person name="Zeng Q."/>
            <person name="Zhou S."/>
            <person name="Galagan J."/>
            <person name="Cuomo C.A."/>
            <person name="Kistler H.C."/>
            <person name="Rep M."/>
        </authorList>
    </citation>
    <scope>NUCLEOTIDE SEQUENCE [LARGE SCALE GENOMIC DNA]</scope>
    <source>
        <strain evidence="3">M3125 / FGSC 7600</strain>
    </source>
</reference>
<feature type="region of interest" description="Disordered" evidence="1">
    <location>
        <begin position="1"/>
        <end position="23"/>
    </location>
</feature>
<sequence>MPDVLMPIPPPPPKSPKSNGMFDRRWKPPVIVYQKSSDNTHLECTCHRNLQKEVQELRACYEELMARLHKIEDGRRPGCQVTQNEDMNLAGLDDMEYDRCE</sequence>
<dbReference type="EMBL" id="DS022249">
    <property type="protein sequence ID" value="EWG46561.1"/>
    <property type="molecule type" value="Genomic_DNA"/>
</dbReference>
<dbReference type="EMBL" id="CM000584">
    <property type="protein sequence ID" value="EWG46561.1"/>
    <property type="molecule type" value="Genomic_DNA"/>
</dbReference>
<proteinExistence type="predicted"/>
<name>W7M6D3_GIBM7</name>
<keyword evidence="3" id="KW-1185">Reference proteome</keyword>
<dbReference type="RefSeq" id="XP_018752752.1">
    <property type="nucleotide sequence ID" value="XM_018905215.1"/>
</dbReference>
<dbReference type="AlphaFoldDB" id="W7M6D3"/>
<dbReference type="VEuPathDB" id="FungiDB:FVEG_15987"/>
<organism evidence="2 3">
    <name type="scientific">Gibberella moniliformis (strain M3125 / FGSC 7600)</name>
    <name type="common">Maize ear and stalk rot fungus</name>
    <name type="synonym">Fusarium verticillioides</name>
    <dbReference type="NCBI Taxonomy" id="334819"/>
    <lineage>
        <taxon>Eukaryota</taxon>
        <taxon>Fungi</taxon>
        <taxon>Dikarya</taxon>
        <taxon>Ascomycota</taxon>
        <taxon>Pezizomycotina</taxon>
        <taxon>Sordariomycetes</taxon>
        <taxon>Hypocreomycetidae</taxon>
        <taxon>Hypocreales</taxon>
        <taxon>Nectriaceae</taxon>
        <taxon>Fusarium</taxon>
        <taxon>Fusarium fujikuroi species complex</taxon>
    </lineage>
</organism>